<organism evidence="5 6">
    <name type="scientific">Paenibacillus chondroitinus</name>
    <dbReference type="NCBI Taxonomy" id="59842"/>
    <lineage>
        <taxon>Bacteria</taxon>
        <taxon>Bacillati</taxon>
        <taxon>Bacillota</taxon>
        <taxon>Bacilli</taxon>
        <taxon>Bacillales</taxon>
        <taxon>Paenibacillaceae</taxon>
        <taxon>Paenibacillus</taxon>
    </lineage>
</organism>
<name>A0ABU6DD91_9BACL</name>
<accession>A0ABU6DD91</accession>
<dbReference type="PANTHER" id="PTHR33204">
    <property type="entry name" value="TRANSCRIPTIONAL REGULATOR, MARR FAMILY"/>
    <property type="match status" value="1"/>
</dbReference>
<proteinExistence type="predicted"/>
<evidence type="ECO:0000259" key="4">
    <source>
        <dbReference type="PROSITE" id="PS51118"/>
    </source>
</evidence>
<keyword evidence="3" id="KW-0804">Transcription</keyword>
<evidence type="ECO:0000256" key="3">
    <source>
        <dbReference type="ARBA" id="ARBA00023163"/>
    </source>
</evidence>
<feature type="domain" description="HTH hxlR-type" evidence="4">
    <location>
        <begin position="9"/>
        <end position="109"/>
    </location>
</feature>
<evidence type="ECO:0000256" key="2">
    <source>
        <dbReference type="ARBA" id="ARBA00023125"/>
    </source>
</evidence>
<sequence>MNQPDEHPCFRAIVSAIEVISGKWSYSVISQLCQGTQRFNQLRRNLPGISIKSLTDTLRHLEQRGIISRNVVPTVPVTVEYALTESGKAFNEVLVRMRDWGGTWGRYNLDEDSHSFTETSSP</sequence>
<dbReference type="SUPFAM" id="SSF46785">
    <property type="entry name" value="Winged helix' DNA-binding domain"/>
    <property type="match status" value="1"/>
</dbReference>
<evidence type="ECO:0000313" key="5">
    <source>
        <dbReference type="EMBL" id="MEB4795350.1"/>
    </source>
</evidence>
<evidence type="ECO:0000256" key="1">
    <source>
        <dbReference type="ARBA" id="ARBA00023015"/>
    </source>
</evidence>
<dbReference type="InterPro" id="IPR036390">
    <property type="entry name" value="WH_DNA-bd_sf"/>
</dbReference>
<dbReference type="InterPro" id="IPR002577">
    <property type="entry name" value="HTH_HxlR"/>
</dbReference>
<dbReference type="Proteomes" id="UP001355653">
    <property type="component" value="Unassembled WGS sequence"/>
</dbReference>
<comment type="caution">
    <text evidence="5">The sequence shown here is derived from an EMBL/GenBank/DDBJ whole genome shotgun (WGS) entry which is preliminary data.</text>
</comment>
<protein>
    <submittedName>
        <fullName evidence="5">Helix-turn-helix domain-containing protein</fullName>
    </submittedName>
</protein>
<keyword evidence="6" id="KW-1185">Reference proteome</keyword>
<evidence type="ECO:0000313" key="6">
    <source>
        <dbReference type="Proteomes" id="UP001355653"/>
    </source>
</evidence>
<dbReference type="RefSeq" id="WP_127458608.1">
    <property type="nucleotide sequence ID" value="NZ_JAROBY010000025.1"/>
</dbReference>
<dbReference type="Gene3D" id="1.10.10.10">
    <property type="entry name" value="Winged helix-like DNA-binding domain superfamily/Winged helix DNA-binding domain"/>
    <property type="match status" value="1"/>
</dbReference>
<dbReference type="PROSITE" id="PS51118">
    <property type="entry name" value="HTH_HXLR"/>
    <property type="match status" value="1"/>
</dbReference>
<dbReference type="Pfam" id="PF01638">
    <property type="entry name" value="HxlR"/>
    <property type="match status" value="1"/>
</dbReference>
<dbReference type="EMBL" id="JAROBY010000025">
    <property type="protein sequence ID" value="MEB4795350.1"/>
    <property type="molecule type" value="Genomic_DNA"/>
</dbReference>
<dbReference type="InterPro" id="IPR036388">
    <property type="entry name" value="WH-like_DNA-bd_sf"/>
</dbReference>
<keyword evidence="2" id="KW-0238">DNA-binding</keyword>
<reference evidence="5 6" key="1">
    <citation type="submission" date="2023-03" db="EMBL/GenBank/DDBJ databases">
        <title>Bacillus Genome Sequencing.</title>
        <authorList>
            <person name="Dunlap C."/>
        </authorList>
    </citation>
    <scope>NUCLEOTIDE SEQUENCE [LARGE SCALE GENOMIC DNA]</scope>
    <source>
        <strain evidence="5 6">NRS-1351</strain>
    </source>
</reference>
<gene>
    <name evidence="5" type="ORF">P5G65_15705</name>
</gene>
<keyword evidence="1" id="KW-0805">Transcription regulation</keyword>